<dbReference type="InterPro" id="IPR039426">
    <property type="entry name" value="TonB-dep_rcpt-like"/>
</dbReference>
<evidence type="ECO:0000256" key="5">
    <source>
        <dbReference type="ARBA" id="ARBA00022692"/>
    </source>
</evidence>
<evidence type="ECO:0000259" key="14">
    <source>
        <dbReference type="Pfam" id="PF07715"/>
    </source>
</evidence>
<evidence type="ECO:0000256" key="9">
    <source>
        <dbReference type="ARBA" id="ARBA00023136"/>
    </source>
</evidence>
<keyword evidence="15" id="KW-0675">Receptor</keyword>
<evidence type="ECO:0000256" key="2">
    <source>
        <dbReference type="ARBA" id="ARBA00022448"/>
    </source>
</evidence>
<dbReference type="Pfam" id="PF00593">
    <property type="entry name" value="TonB_dep_Rec_b-barrel"/>
    <property type="match status" value="1"/>
</dbReference>
<dbReference type="GO" id="GO:0006826">
    <property type="term" value="P:iron ion transport"/>
    <property type="evidence" value="ECO:0007669"/>
    <property type="project" value="UniProtKB-KW"/>
</dbReference>
<evidence type="ECO:0000256" key="10">
    <source>
        <dbReference type="ARBA" id="ARBA00023237"/>
    </source>
</evidence>
<evidence type="ECO:0000256" key="1">
    <source>
        <dbReference type="ARBA" id="ARBA00004571"/>
    </source>
</evidence>
<dbReference type="InterPro" id="IPR012910">
    <property type="entry name" value="Plug_dom"/>
</dbReference>
<keyword evidence="2 11" id="KW-0813">Transport</keyword>
<keyword evidence="10 11" id="KW-0998">Cell outer membrane</keyword>
<organism evidence="15 16">
    <name type="scientific">Litorivivens lipolytica</name>
    <dbReference type="NCBI Taxonomy" id="1524264"/>
    <lineage>
        <taxon>Bacteria</taxon>
        <taxon>Pseudomonadati</taxon>
        <taxon>Pseudomonadota</taxon>
        <taxon>Gammaproteobacteria</taxon>
        <taxon>Litorivivens</taxon>
    </lineage>
</organism>
<accession>A0A7W4W3R5</accession>
<dbReference type="AlphaFoldDB" id="A0A7W4W3R5"/>
<reference evidence="15 16" key="1">
    <citation type="submission" date="2020-08" db="EMBL/GenBank/DDBJ databases">
        <title>Genomic Encyclopedia of Type Strains, Phase III (KMG-III): the genomes of soil and plant-associated and newly described type strains.</title>
        <authorList>
            <person name="Whitman W."/>
        </authorList>
    </citation>
    <scope>NUCLEOTIDE SEQUENCE [LARGE SCALE GENOMIC DNA]</scope>
    <source>
        <strain evidence="15 16">CECT 8654</strain>
    </source>
</reference>
<dbReference type="RefSeq" id="WP_183409567.1">
    <property type="nucleotide sequence ID" value="NZ_JACHWY010000001.1"/>
</dbReference>
<dbReference type="InterPro" id="IPR000531">
    <property type="entry name" value="Beta-barrel_TonB"/>
</dbReference>
<dbReference type="InterPro" id="IPR036942">
    <property type="entry name" value="Beta-barrel_TonB_sf"/>
</dbReference>
<gene>
    <name evidence="15" type="ORF">FHR99_001149</name>
</gene>
<dbReference type="PROSITE" id="PS52016">
    <property type="entry name" value="TONB_DEPENDENT_REC_3"/>
    <property type="match status" value="1"/>
</dbReference>
<name>A0A7W4W3R5_9GAMM</name>
<dbReference type="CDD" id="cd01347">
    <property type="entry name" value="ligand_gated_channel"/>
    <property type="match status" value="1"/>
</dbReference>
<keyword evidence="5 11" id="KW-0812">Transmembrane</keyword>
<dbReference type="GO" id="GO:0009279">
    <property type="term" value="C:cell outer membrane"/>
    <property type="evidence" value="ECO:0007669"/>
    <property type="project" value="UniProtKB-SubCell"/>
</dbReference>
<keyword evidence="8 12" id="KW-0798">TonB box</keyword>
<keyword evidence="9 11" id="KW-0472">Membrane</keyword>
<dbReference type="Gene3D" id="2.40.170.20">
    <property type="entry name" value="TonB-dependent receptor, beta-barrel domain"/>
    <property type="match status" value="1"/>
</dbReference>
<comment type="caution">
    <text evidence="15">The sequence shown here is derived from an EMBL/GenBank/DDBJ whole genome shotgun (WGS) entry which is preliminary data.</text>
</comment>
<keyword evidence="16" id="KW-1185">Reference proteome</keyword>
<dbReference type="PANTHER" id="PTHR32552">
    <property type="entry name" value="FERRICHROME IRON RECEPTOR-RELATED"/>
    <property type="match status" value="1"/>
</dbReference>
<evidence type="ECO:0000256" key="7">
    <source>
        <dbReference type="ARBA" id="ARBA00023065"/>
    </source>
</evidence>
<evidence type="ECO:0000256" key="12">
    <source>
        <dbReference type="RuleBase" id="RU003357"/>
    </source>
</evidence>
<keyword evidence="7" id="KW-0406">Ion transport</keyword>
<sequence length="749" mass="83054">MEKFTKLVAIAGAVALTPHVSMAQQRSTQLEEVVVTAQKREESLQDTPISLAAFSGDQLDQFGIDDLGDITARTPNVDITPFPNSRSSLVIFMRGVGNNDSQTTQDPAVGVYIDGVYVGRSVGLTSDVADLARIEVLRGPQGTLYGRNTTGGAINMISARPDEEFGFKSVLATGNRDYRKATFQLDTGAMAGLSAKISYSTSEKGPWVDNINGSNDFVEEEREAARFVLRWDISDNLSLDYAYDISEIVGPQPYYQVLRINEDRAVTAQDVTDAIAGGASQDDINTLQADLIVTNLFTPQFRERASEKRLSKGEWDVPVEDSETEVSGHALTFTWDLPIGTLKSITAYREVSEDVVMDYGAGVEWFDVVVNIDQDQTSQELQLVGDIGDNFSYVSGLYYFEETGYEREVDTVAGSVAENRIIDSENEAWAVYGQLTWDASSDLSLTFGARYTEDDRCAEKFSINFSNSPNNTQQACDSWSNFNPSLTVSYDINEQVNTYAKVVTGYKSGGFNVRSTEAGFQPAFDEEEMVSYELGIKSTLFDNRVRLNAATFQSDYTDMQIQQILDNTVVFLTDVFNAGKAEIRGFEADLTAILSEGLTLNLGYGYTDADFVEVIENNPNSPNFQQDVSSNYIMPYAPEHTYSVVVEYQFPYFGIGNLRATVDYTWRDERFGTASNDDIEGFFLDDYGLLGARLNWSEIDLGGVEVAVALWGKNMEDEEYLVHDISQAYFHSGYFGEPATYGLDLTVQF</sequence>
<feature type="domain" description="TonB-dependent receptor plug" evidence="14">
    <location>
        <begin position="44"/>
        <end position="153"/>
    </location>
</feature>
<feature type="domain" description="TonB-dependent receptor-like beta-barrel" evidence="13">
    <location>
        <begin position="321"/>
        <end position="697"/>
    </location>
</feature>
<dbReference type="Proteomes" id="UP000537130">
    <property type="component" value="Unassembled WGS sequence"/>
</dbReference>
<keyword evidence="3 11" id="KW-1134">Transmembrane beta strand</keyword>
<dbReference type="EMBL" id="JACHWY010000001">
    <property type="protein sequence ID" value="MBB3046913.1"/>
    <property type="molecule type" value="Genomic_DNA"/>
</dbReference>
<dbReference type="PANTHER" id="PTHR32552:SF81">
    <property type="entry name" value="TONB-DEPENDENT OUTER MEMBRANE RECEPTOR"/>
    <property type="match status" value="1"/>
</dbReference>
<evidence type="ECO:0000256" key="3">
    <source>
        <dbReference type="ARBA" id="ARBA00022452"/>
    </source>
</evidence>
<evidence type="ECO:0000256" key="11">
    <source>
        <dbReference type="PROSITE-ProRule" id="PRU01360"/>
    </source>
</evidence>
<keyword evidence="6" id="KW-0408">Iron</keyword>
<proteinExistence type="inferred from homology"/>
<protein>
    <submittedName>
        <fullName evidence="15">Iron complex outermembrane receptor protein</fullName>
    </submittedName>
</protein>
<keyword evidence="4" id="KW-0410">Iron transport</keyword>
<comment type="subcellular location">
    <subcellularLocation>
        <location evidence="1 11">Cell outer membrane</location>
        <topology evidence="1 11">Multi-pass membrane protein</topology>
    </subcellularLocation>
</comment>
<evidence type="ECO:0000313" key="15">
    <source>
        <dbReference type="EMBL" id="MBB3046913.1"/>
    </source>
</evidence>
<dbReference type="SUPFAM" id="SSF56935">
    <property type="entry name" value="Porins"/>
    <property type="match status" value="1"/>
</dbReference>
<evidence type="ECO:0000313" key="16">
    <source>
        <dbReference type="Proteomes" id="UP000537130"/>
    </source>
</evidence>
<evidence type="ECO:0000259" key="13">
    <source>
        <dbReference type="Pfam" id="PF00593"/>
    </source>
</evidence>
<evidence type="ECO:0000256" key="8">
    <source>
        <dbReference type="ARBA" id="ARBA00023077"/>
    </source>
</evidence>
<evidence type="ECO:0000256" key="4">
    <source>
        <dbReference type="ARBA" id="ARBA00022496"/>
    </source>
</evidence>
<dbReference type="Pfam" id="PF07715">
    <property type="entry name" value="Plug"/>
    <property type="match status" value="1"/>
</dbReference>
<comment type="similarity">
    <text evidence="11 12">Belongs to the TonB-dependent receptor family.</text>
</comment>
<evidence type="ECO:0000256" key="6">
    <source>
        <dbReference type="ARBA" id="ARBA00023004"/>
    </source>
</evidence>